<accession>A0A2T1HQR8</accession>
<protein>
    <submittedName>
        <fullName evidence="2">Uncharacterized protein</fullName>
    </submittedName>
</protein>
<dbReference type="EMBL" id="PVZS01000018">
    <property type="protein sequence ID" value="PSC03977.1"/>
    <property type="molecule type" value="Genomic_DNA"/>
</dbReference>
<keyword evidence="3" id="KW-1185">Reference proteome</keyword>
<dbReference type="RefSeq" id="WP_106338057.1">
    <property type="nucleotide sequence ID" value="NZ_PVZS01000018.1"/>
</dbReference>
<dbReference type="Proteomes" id="UP000239772">
    <property type="component" value="Unassembled WGS sequence"/>
</dbReference>
<proteinExistence type="predicted"/>
<dbReference type="OrthoDB" id="9786548at2"/>
<evidence type="ECO:0000313" key="2">
    <source>
        <dbReference type="EMBL" id="PSC03977.1"/>
    </source>
</evidence>
<reference evidence="3" key="1">
    <citation type="submission" date="2018-03" db="EMBL/GenBank/DDBJ databases">
        <authorList>
            <person name="Sun L."/>
            <person name="Liu H."/>
            <person name="Chen W."/>
            <person name="Huang K."/>
            <person name="Liu W."/>
            <person name="Gao X."/>
        </authorList>
    </citation>
    <scope>NUCLEOTIDE SEQUENCE [LARGE SCALE GENOMIC DNA]</scope>
    <source>
        <strain evidence="3">SH9</strain>
    </source>
</reference>
<evidence type="ECO:0000313" key="3">
    <source>
        <dbReference type="Proteomes" id="UP000239772"/>
    </source>
</evidence>
<comment type="caution">
    <text evidence="2">The sequence shown here is derived from an EMBL/GenBank/DDBJ whole genome shotgun (WGS) entry which is preliminary data.</text>
</comment>
<evidence type="ECO:0000256" key="1">
    <source>
        <dbReference type="SAM" id="MobiDB-lite"/>
    </source>
</evidence>
<organism evidence="2 3">
    <name type="scientific">Alsobacter soli</name>
    <dbReference type="NCBI Taxonomy" id="2109933"/>
    <lineage>
        <taxon>Bacteria</taxon>
        <taxon>Pseudomonadati</taxon>
        <taxon>Pseudomonadota</taxon>
        <taxon>Alphaproteobacteria</taxon>
        <taxon>Hyphomicrobiales</taxon>
        <taxon>Alsobacteraceae</taxon>
        <taxon>Alsobacter</taxon>
    </lineage>
</organism>
<dbReference type="AlphaFoldDB" id="A0A2T1HQR8"/>
<gene>
    <name evidence="2" type="ORF">SLNSH_16220</name>
</gene>
<sequence length="201" mass="21554">MVEIPAAAAAPHLESQEEYSDHAVLHPKPRLREKALVKSQRPTPTDDADMIARAERAVDALAPSFGKWMAQSAATLLESVEGFGEAGPQSPEEVEALHLLAQDVRGQAKQFGYTVAAQMATGLCDHLAHGEVDVPMVVVRRYAEAIASVVRAEVKDAPNDIARELVRQLGVLSAEFRSRRAAEKAQAAAAEAAKDNPGETE</sequence>
<feature type="region of interest" description="Disordered" evidence="1">
    <location>
        <begin position="1"/>
        <end position="24"/>
    </location>
</feature>
<name>A0A2T1HQR8_9HYPH</name>